<reference evidence="11" key="1">
    <citation type="submission" date="2021-02" db="EMBL/GenBank/DDBJ databases">
        <authorList>
            <person name="Nowell W R."/>
        </authorList>
    </citation>
    <scope>NUCLEOTIDE SEQUENCE</scope>
</reference>
<gene>
    <name evidence="11" type="ORF">EDS130_LOCUS277</name>
    <name evidence="12" type="ORF">XAT740_LOCUS5833</name>
</gene>
<dbReference type="OrthoDB" id="2139606at2759"/>
<name>A0A813MH16_ADIRI</name>
<protein>
    <recommendedName>
        <fullName evidence="10">Hexosyltransferase</fullName>
        <ecNumber evidence="10">2.4.1.-</ecNumber>
    </recommendedName>
</protein>
<evidence type="ECO:0000256" key="6">
    <source>
        <dbReference type="ARBA" id="ARBA00022968"/>
    </source>
</evidence>
<keyword evidence="8 10" id="KW-0333">Golgi apparatus</keyword>
<evidence type="ECO:0000256" key="8">
    <source>
        <dbReference type="ARBA" id="ARBA00023034"/>
    </source>
</evidence>
<keyword evidence="7" id="KW-1133">Transmembrane helix</keyword>
<keyword evidence="3 10" id="KW-0328">Glycosyltransferase</keyword>
<evidence type="ECO:0000313" key="14">
    <source>
        <dbReference type="Proteomes" id="UP000663852"/>
    </source>
</evidence>
<comment type="similarity">
    <text evidence="2 10">Belongs to the glycosyltransferase 31 family.</text>
</comment>
<evidence type="ECO:0000256" key="4">
    <source>
        <dbReference type="ARBA" id="ARBA00022679"/>
    </source>
</evidence>
<evidence type="ECO:0000313" key="13">
    <source>
        <dbReference type="Proteomes" id="UP000663828"/>
    </source>
</evidence>
<evidence type="ECO:0000256" key="7">
    <source>
        <dbReference type="ARBA" id="ARBA00022989"/>
    </source>
</evidence>
<dbReference type="EC" id="2.4.1.-" evidence="10"/>
<sequence length="390" mass="44731">MLERYSSRRRRHRLKVFLLSIAAGCLFLLILSQYQNSPLSTESSAPIGFNEQIVVRRPLEKSRSRLRSESKLQPLPTIAHLSDKKSTDFLSTFTFTNSPFLNLSSELPVIIPIIILSKASDIEVRDAIRRTWGFDGLHRNATIQYKIFFLVGLDDLFVKRIHTEQILFDDVIQVSLPDCDSYFAYKELSVMLWMKTYLPHTPYYIKTEDDVIMNINAIIKQFLPSMESYLTKNLIIGWFDREHNIDRGTYQRFINAVVPPSSADLSYAMGSFYIVTSQAWNSMLNTMKNVENIQQPGDPFVTGILRKASHVEVKNLATSTEYFRYEVRSGACKDAFVRDPSLLFCTSPLLLSPSQSISLTTTLTKVDVTPRSVTEYFDVWNTLLSQKAIR</sequence>
<dbReference type="PANTHER" id="PTHR11214:SF3">
    <property type="entry name" value="BETA-1,3-GALACTOSYLTRANSFERASE 6"/>
    <property type="match status" value="1"/>
</dbReference>
<evidence type="ECO:0000313" key="11">
    <source>
        <dbReference type="EMBL" id="CAF0721310.1"/>
    </source>
</evidence>
<dbReference type="EMBL" id="CAJNOJ010000001">
    <property type="protein sequence ID" value="CAF0721310.1"/>
    <property type="molecule type" value="Genomic_DNA"/>
</dbReference>
<evidence type="ECO:0000313" key="12">
    <source>
        <dbReference type="EMBL" id="CAF0858008.1"/>
    </source>
</evidence>
<keyword evidence="5" id="KW-0812">Transmembrane</keyword>
<evidence type="ECO:0000256" key="3">
    <source>
        <dbReference type="ARBA" id="ARBA00022676"/>
    </source>
</evidence>
<dbReference type="GO" id="GO:0006493">
    <property type="term" value="P:protein O-linked glycosylation"/>
    <property type="evidence" value="ECO:0007669"/>
    <property type="project" value="TreeGrafter"/>
</dbReference>
<dbReference type="Pfam" id="PF01762">
    <property type="entry name" value="Galactosyl_T"/>
    <property type="match status" value="1"/>
</dbReference>
<evidence type="ECO:0000256" key="9">
    <source>
        <dbReference type="ARBA" id="ARBA00023136"/>
    </source>
</evidence>
<keyword evidence="6" id="KW-0735">Signal-anchor</keyword>
<dbReference type="AlphaFoldDB" id="A0A813MH16"/>
<keyword evidence="4" id="KW-0808">Transferase</keyword>
<evidence type="ECO:0000256" key="2">
    <source>
        <dbReference type="ARBA" id="ARBA00008661"/>
    </source>
</evidence>
<accession>A0A813MH16</accession>
<dbReference type="Proteomes" id="UP000663852">
    <property type="component" value="Unassembled WGS sequence"/>
</dbReference>
<dbReference type="InterPro" id="IPR002659">
    <property type="entry name" value="Glyco_trans_31"/>
</dbReference>
<dbReference type="Proteomes" id="UP000663828">
    <property type="component" value="Unassembled WGS sequence"/>
</dbReference>
<dbReference type="GO" id="GO:0016758">
    <property type="term" value="F:hexosyltransferase activity"/>
    <property type="evidence" value="ECO:0007669"/>
    <property type="project" value="InterPro"/>
</dbReference>
<organism evidence="11 14">
    <name type="scientific">Adineta ricciae</name>
    <name type="common">Rotifer</name>
    <dbReference type="NCBI Taxonomy" id="249248"/>
    <lineage>
        <taxon>Eukaryota</taxon>
        <taxon>Metazoa</taxon>
        <taxon>Spiralia</taxon>
        <taxon>Gnathifera</taxon>
        <taxon>Rotifera</taxon>
        <taxon>Eurotatoria</taxon>
        <taxon>Bdelloidea</taxon>
        <taxon>Adinetida</taxon>
        <taxon>Adinetidae</taxon>
        <taxon>Adineta</taxon>
    </lineage>
</organism>
<keyword evidence="13" id="KW-1185">Reference proteome</keyword>
<dbReference type="EMBL" id="CAJNOR010000258">
    <property type="protein sequence ID" value="CAF0858008.1"/>
    <property type="molecule type" value="Genomic_DNA"/>
</dbReference>
<comment type="caution">
    <text evidence="11">The sequence shown here is derived from an EMBL/GenBank/DDBJ whole genome shotgun (WGS) entry which is preliminary data.</text>
</comment>
<evidence type="ECO:0000256" key="1">
    <source>
        <dbReference type="ARBA" id="ARBA00004323"/>
    </source>
</evidence>
<proteinExistence type="inferred from homology"/>
<dbReference type="PANTHER" id="PTHR11214">
    <property type="entry name" value="BETA-1,3-N-ACETYLGLUCOSAMINYLTRANSFERASE"/>
    <property type="match status" value="1"/>
</dbReference>
<evidence type="ECO:0000256" key="5">
    <source>
        <dbReference type="ARBA" id="ARBA00022692"/>
    </source>
</evidence>
<dbReference type="Gene3D" id="3.90.550.50">
    <property type="match status" value="1"/>
</dbReference>
<evidence type="ECO:0000256" key="10">
    <source>
        <dbReference type="RuleBase" id="RU363063"/>
    </source>
</evidence>
<dbReference type="GO" id="GO:0000139">
    <property type="term" value="C:Golgi membrane"/>
    <property type="evidence" value="ECO:0007669"/>
    <property type="project" value="UniProtKB-SubCell"/>
</dbReference>
<comment type="subcellular location">
    <subcellularLocation>
        <location evidence="1 10">Golgi apparatus membrane</location>
        <topology evidence="1 10">Single-pass type II membrane protein</topology>
    </subcellularLocation>
</comment>
<keyword evidence="9" id="KW-0472">Membrane</keyword>